<dbReference type="WBParaSite" id="BTMF_0001542801-mRNA-1">
    <property type="protein sequence ID" value="BTMF_0001542801-mRNA-1"/>
    <property type="gene ID" value="BTMF_0001542801"/>
</dbReference>
<protein>
    <submittedName>
        <fullName evidence="1 3">Uncharacterized protein</fullName>
    </submittedName>
</protein>
<dbReference type="EMBL" id="UZAG01020087">
    <property type="protein sequence ID" value="VDO45752.1"/>
    <property type="molecule type" value="Genomic_DNA"/>
</dbReference>
<accession>A0A0R3R5Y4</accession>
<gene>
    <name evidence="1" type="ORF">BTMF_LOCUS13420</name>
</gene>
<evidence type="ECO:0000313" key="3">
    <source>
        <dbReference type="WBParaSite" id="BTMF_0001542801-mRNA-1"/>
    </source>
</evidence>
<sequence>MKGSSSKRLDMISLIRSLMSTEIQYLSNGDKRNEF</sequence>
<proteinExistence type="predicted"/>
<organism evidence="3">
    <name type="scientific">Brugia timori</name>
    <dbReference type="NCBI Taxonomy" id="42155"/>
    <lineage>
        <taxon>Eukaryota</taxon>
        <taxon>Metazoa</taxon>
        <taxon>Ecdysozoa</taxon>
        <taxon>Nematoda</taxon>
        <taxon>Chromadorea</taxon>
        <taxon>Rhabditida</taxon>
        <taxon>Spirurina</taxon>
        <taxon>Spiruromorpha</taxon>
        <taxon>Filarioidea</taxon>
        <taxon>Onchocercidae</taxon>
        <taxon>Brugia</taxon>
    </lineage>
</organism>
<evidence type="ECO:0000313" key="2">
    <source>
        <dbReference type="Proteomes" id="UP000280834"/>
    </source>
</evidence>
<dbReference type="AlphaFoldDB" id="A0A0R3R5Y4"/>
<reference evidence="1 2" key="2">
    <citation type="submission" date="2018-11" db="EMBL/GenBank/DDBJ databases">
        <authorList>
            <consortium name="Pathogen Informatics"/>
        </authorList>
    </citation>
    <scope>NUCLEOTIDE SEQUENCE [LARGE SCALE GENOMIC DNA]</scope>
</reference>
<reference evidence="3" key="1">
    <citation type="submission" date="2017-02" db="UniProtKB">
        <authorList>
            <consortium name="WormBaseParasite"/>
        </authorList>
    </citation>
    <scope>IDENTIFICATION</scope>
</reference>
<dbReference type="Proteomes" id="UP000280834">
    <property type="component" value="Unassembled WGS sequence"/>
</dbReference>
<evidence type="ECO:0000313" key="1">
    <source>
        <dbReference type="EMBL" id="VDO45752.1"/>
    </source>
</evidence>
<keyword evidence="2" id="KW-1185">Reference proteome</keyword>
<name>A0A0R3R5Y4_9BILA</name>